<sequence length="147" mass="16385">MKVVIQRVFKASVIVKETNKEVGKIDQGLFILLGIKKGDSQKQVGELVSKLIKLRIMSDQNSKMNLSIVDTKSEILLVSQFTLYANTKDGNRPSFIDAEEPAKAKELYEYMITKLKETGLNVQTGSFGDYMEINAVLDGPVTIVLEN</sequence>
<keyword evidence="2" id="KW-0378">Hydrolase</keyword>
<dbReference type="SUPFAM" id="SSF69500">
    <property type="entry name" value="DTD-like"/>
    <property type="match status" value="1"/>
</dbReference>
<dbReference type="Proteomes" id="UP000034778">
    <property type="component" value="Unassembled WGS sequence"/>
</dbReference>
<evidence type="ECO:0000313" key="4">
    <source>
        <dbReference type="Proteomes" id="UP000034778"/>
    </source>
</evidence>
<accession>A0A0G0A111</accession>
<dbReference type="FunFam" id="3.50.80.10:FF:000001">
    <property type="entry name" value="D-aminoacyl-tRNA deacylase"/>
    <property type="match status" value="1"/>
</dbReference>
<keyword evidence="2" id="KW-0820">tRNA-binding</keyword>
<dbReference type="HAMAP" id="MF_00518">
    <property type="entry name" value="Deacylase_Dtd"/>
    <property type="match status" value="1"/>
</dbReference>
<comment type="domain">
    <text evidence="2">A Gly-cisPro motif from one monomer fits into the active site of the other monomer to allow specific chiral rejection of L-amino acids.</text>
</comment>
<comment type="catalytic activity">
    <reaction evidence="2">
        <text>a D-aminoacyl-tRNA + H2O = a tRNA + a D-alpha-amino acid + H(+)</text>
        <dbReference type="Rhea" id="RHEA:13953"/>
        <dbReference type="Rhea" id="RHEA-COMP:10123"/>
        <dbReference type="Rhea" id="RHEA-COMP:10124"/>
        <dbReference type="ChEBI" id="CHEBI:15377"/>
        <dbReference type="ChEBI" id="CHEBI:15378"/>
        <dbReference type="ChEBI" id="CHEBI:59871"/>
        <dbReference type="ChEBI" id="CHEBI:78442"/>
        <dbReference type="ChEBI" id="CHEBI:79333"/>
        <dbReference type="EC" id="3.1.1.96"/>
    </reaction>
</comment>
<dbReference type="GO" id="GO:0005737">
    <property type="term" value="C:cytoplasm"/>
    <property type="evidence" value="ECO:0007669"/>
    <property type="project" value="UniProtKB-SubCell"/>
</dbReference>
<feature type="short sequence motif" description="Gly-cisPro motif, important for rejection of L-amino acids" evidence="2">
    <location>
        <begin position="139"/>
        <end position="140"/>
    </location>
</feature>
<dbReference type="GO" id="GO:0051500">
    <property type="term" value="F:D-tyrosyl-tRNA(Tyr) deacylase activity"/>
    <property type="evidence" value="ECO:0007669"/>
    <property type="project" value="TreeGrafter"/>
</dbReference>
<comment type="caution">
    <text evidence="3">The sequence shown here is derived from an EMBL/GenBank/DDBJ whole genome shotgun (WGS) entry which is preliminary data.</text>
</comment>
<comment type="function">
    <text evidence="2">An aminoacyl-tRNA editing enzyme that deacylates mischarged D-aminoacyl-tRNAs. Also deacylates mischarged glycyl-tRNA(Ala), protecting cells against glycine mischarging by AlaRS. Acts via tRNA-based rather than protein-based catalysis; rejects L-amino acids rather than detecting D-amino acids in the active site. By recycling D-aminoacyl-tRNA to D-amino acids and free tRNA molecules, this enzyme counteracts the toxicity associated with the formation of D-aminoacyl-tRNA entities in vivo and helps enforce protein L-homochirality.</text>
</comment>
<dbReference type="InterPro" id="IPR023509">
    <property type="entry name" value="DTD-like_sf"/>
</dbReference>
<evidence type="ECO:0000256" key="2">
    <source>
        <dbReference type="HAMAP-Rule" id="MF_00518"/>
    </source>
</evidence>
<dbReference type="GO" id="GO:0019478">
    <property type="term" value="P:D-amino acid catabolic process"/>
    <property type="evidence" value="ECO:0007669"/>
    <property type="project" value="UniProtKB-UniRule"/>
</dbReference>
<keyword evidence="2" id="KW-0963">Cytoplasm</keyword>
<dbReference type="GO" id="GO:0106026">
    <property type="term" value="F:Gly-tRNA(Ala) deacylase activity"/>
    <property type="evidence" value="ECO:0007669"/>
    <property type="project" value="UniProtKB-UniRule"/>
</dbReference>
<dbReference type="PANTHER" id="PTHR10472">
    <property type="entry name" value="D-TYROSYL-TRNA TYR DEACYLASE"/>
    <property type="match status" value="1"/>
</dbReference>
<dbReference type="Gene3D" id="3.50.80.10">
    <property type="entry name" value="D-tyrosyl-tRNA(Tyr) deacylase"/>
    <property type="match status" value="1"/>
</dbReference>
<dbReference type="InterPro" id="IPR003732">
    <property type="entry name" value="Daa-tRNA_deacyls_DTD"/>
</dbReference>
<gene>
    <name evidence="2" type="primary">dtd</name>
    <name evidence="3" type="ORF">UR35_C0005G0011</name>
</gene>
<name>A0A0G0A111_9BACT</name>
<dbReference type="AlphaFoldDB" id="A0A0G0A111"/>
<dbReference type="EC" id="3.1.1.-" evidence="2"/>
<keyword evidence="2" id="KW-0694">RNA-binding</keyword>
<dbReference type="GO" id="GO:0000049">
    <property type="term" value="F:tRNA binding"/>
    <property type="evidence" value="ECO:0007669"/>
    <property type="project" value="UniProtKB-UniRule"/>
</dbReference>
<dbReference type="PATRIC" id="fig|1618566.3.peg.501"/>
<dbReference type="EC" id="3.1.1.96" evidence="2"/>
<reference evidence="3 4" key="1">
    <citation type="journal article" date="2015" name="Nature">
        <title>rRNA introns, odd ribosomes, and small enigmatic genomes across a large radiation of phyla.</title>
        <authorList>
            <person name="Brown C.T."/>
            <person name="Hug L.A."/>
            <person name="Thomas B.C."/>
            <person name="Sharon I."/>
            <person name="Castelle C.J."/>
            <person name="Singh A."/>
            <person name="Wilkins M.J."/>
            <person name="Williams K.H."/>
            <person name="Banfield J.F."/>
        </authorList>
    </citation>
    <scope>NUCLEOTIDE SEQUENCE [LARGE SCALE GENOMIC DNA]</scope>
</reference>
<comment type="catalytic activity">
    <reaction evidence="2">
        <text>glycyl-tRNA(Ala) + H2O = tRNA(Ala) + glycine + H(+)</text>
        <dbReference type="Rhea" id="RHEA:53744"/>
        <dbReference type="Rhea" id="RHEA-COMP:9657"/>
        <dbReference type="Rhea" id="RHEA-COMP:13640"/>
        <dbReference type="ChEBI" id="CHEBI:15377"/>
        <dbReference type="ChEBI" id="CHEBI:15378"/>
        <dbReference type="ChEBI" id="CHEBI:57305"/>
        <dbReference type="ChEBI" id="CHEBI:78442"/>
        <dbReference type="ChEBI" id="CHEBI:78522"/>
    </reaction>
</comment>
<protein>
    <recommendedName>
        <fullName evidence="2">D-aminoacyl-tRNA deacylase</fullName>
        <shortName evidence="2">DTD</shortName>
        <ecNumber evidence="2">3.1.1.96</ecNumber>
    </recommendedName>
    <alternativeName>
        <fullName evidence="2">Gly-tRNA(Ala) deacylase</fullName>
        <ecNumber evidence="2">3.1.1.-</ecNumber>
    </alternativeName>
</protein>
<comment type="similarity">
    <text evidence="1 2">Belongs to the DTD family.</text>
</comment>
<dbReference type="GO" id="GO:0043908">
    <property type="term" value="F:Ser(Gly)-tRNA(Ala) hydrolase activity"/>
    <property type="evidence" value="ECO:0007669"/>
    <property type="project" value="UniProtKB-UniRule"/>
</dbReference>
<proteinExistence type="inferred from homology"/>
<dbReference type="EMBL" id="LBOW01000005">
    <property type="protein sequence ID" value="KKP44881.1"/>
    <property type="molecule type" value="Genomic_DNA"/>
</dbReference>
<comment type="subunit">
    <text evidence="2">Homodimer.</text>
</comment>
<dbReference type="STRING" id="1618566.UR35_C0005G0011"/>
<dbReference type="NCBIfam" id="TIGR00256">
    <property type="entry name" value="D-aminoacyl-tRNA deacylase"/>
    <property type="match status" value="1"/>
</dbReference>
<dbReference type="PANTHER" id="PTHR10472:SF5">
    <property type="entry name" value="D-AMINOACYL-TRNA DEACYLASE 1"/>
    <property type="match status" value="1"/>
</dbReference>
<evidence type="ECO:0000313" key="3">
    <source>
        <dbReference type="EMBL" id="KKP44881.1"/>
    </source>
</evidence>
<organism evidence="3 4">
    <name type="scientific">Candidatus Woesebacteria bacterium GW2011_GWB1_33_22</name>
    <dbReference type="NCBI Taxonomy" id="1618566"/>
    <lineage>
        <taxon>Bacteria</taxon>
        <taxon>Candidatus Woeseibacteriota</taxon>
    </lineage>
</organism>
<evidence type="ECO:0000256" key="1">
    <source>
        <dbReference type="ARBA" id="ARBA00009673"/>
    </source>
</evidence>
<dbReference type="Pfam" id="PF02580">
    <property type="entry name" value="Tyr_Deacylase"/>
    <property type="match status" value="1"/>
</dbReference>
<comment type="subcellular location">
    <subcellularLocation>
        <location evidence="2">Cytoplasm</location>
    </subcellularLocation>
</comment>